<dbReference type="PANTHER" id="PTHR45892">
    <property type="entry name" value="AMINOACYLASE-1"/>
    <property type="match status" value="1"/>
</dbReference>
<dbReference type="Pfam" id="PF07687">
    <property type="entry name" value="M20_dimer"/>
    <property type="match status" value="1"/>
</dbReference>
<organism evidence="2 3">
    <name type="scientific">Caligus rogercresseyi</name>
    <name type="common">Sea louse</name>
    <dbReference type="NCBI Taxonomy" id="217165"/>
    <lineage>
        <taxon>Eukaryota</taxon>
        <taxon>Metazoa</taxon>
        <taxon>Ecdysozoa</taxon>
        <taxon>Arthropoda</taxon>
        <taxon>Crustacea</taxon>
        <taxon>Multicrustacea</taxon>
        <taxon>Hexanauplia</taxon>
        <taxon>Copepoda</taxon>
        <taxon>Siphonostomatoida</taxon>
        <taxon>Caligidae</taxon>
        <taxon>Caligus</taxon>
    </lineage>
</organism>
<dbReference type="PANTHER" id="PTHR45892:SF1">
    <property type="entry name" value="AMINOACYLASE-1"/>
    <property type="match status" value="1"/>
</dbReference>
<dbReference type="InterPro" id="IPR011650">
    <property type="entry name" value="Peptidase_M20_dimer"/>
</dbReference>
<feature type="domain" description="Peptidase M20 dimerisation" evidence="1">
    <location>
        <begin position="2"/>
        <end position="44"/>
    </location>
</feature>
<dbReference type="Pfam" id="PF01546">
    <property type="entry name" value="Peptidase_M20"/>
    <property type="match status" value="1"/>
</dbReference>
<dbReference type="SUPFAM" id="SSF55031">
    <property type="entry name" value="Bacterial exopeptidase dimerisation domain"/>
    <property type="match status" value="1"/>
</dbReference>
<accession>A0A7T8GVY0</accession>
<dbReference type="SUPFAM" id="SSF53187">
    <property type="entry name" value="Zn-dependent exopeptidases"/>
    <property type="match status" value="1"/>
</dbReference>
<evidence type="ECO:0000259" key="1">
    <source>
        <dbReference type="Pfam" id="PF07687"/>
    </source>
</evidence>
<dbReference type="InterPro" id="IPR036264">
    <property type="entry name" value="Bact_exopeptidase_dim_dom"/>
</dbReference>
<dbReference type="Gene3D" id="3.30.70.360">
    <property type="match status" value="1"/>
</dbReference>
<evidence type="ECO:0000313" key="2">
    <source>
        <dbReference type="EMBL" id="QQP38707.1"/>
    </source>
</evidence>
<proteinExistence type="predicted"/>
<dbReference type="Gene3D" id="1.10.150.900">
    <property type="match status" value="1"/>
</dbReference>
<dbReference type="InterPro" id="IPR002933">
    <property type="entry name" value="Peptidase_M20"/>
</dbReference>
<name>A0A7T8GVY0_CALRO</name>
<dbReference type="OrthoDB" id="3064516at2759"/>
<keyword evidence="3" id="KW-1185">Reference proteome</keyword>
<reference evidence="3" key="1">
    <citation type="submission" date="2021-01" db="EMBL/GenBank/DDBJ databases">
        <title>Caligus Genome Assembly.</title>
        <authorList>
            <person name="Gallardo-Escarate C."/>
        </authorList>
    </citation>
    <scope>NUCLEOTIDE SEQUENCE [LARGE SCALE GENOMIC DNA]</scope>
</reference>
<dbReference type="Proteomes" id="UP000595437">
    <property type="component" value="Chromosome 13"/>
</dbReference>
<dbReference type="InterPro" id="IPR052083">
    <property type="entry name" value="Aminoacylase-1_M20A"/>
</dbReference>
<evidence type="ECO:0000313" key="3">
    <source>
        <dbReference type="Proteomes" id="UP000595437"/>
    </source>
</evidence>
<dbReference type="AlphaFoldDB" id="A0A7T8GVY0"/>
<gene>
    <name evidence="2" type="ORF">FKW44_019365</name>
</gene>
<protein>
    <submittedName>
        <fullName evidence="2">Aminoacylase-1</fullName>
    </submittedName>
</protein>
<dbReference type="EMBL" id="CP045902">
    <property type="protein sequence ID" value="QQP38707.1"/>
    <property type="molecule type" value="Genomic_DNA"/>
</dbReference>
<sequence>MSGGVQANVVPQEFTIGFDIRVTPATDLEAFNAMVHGWCKEACESAGGDGSQISTKYEAKFEGRRGADKSGIKYDTRIFPGGTDSRYLREIGIPAFGFSPMPNTPMLLHDHNERLNEKIFLKGIDIFVNIIDAMASVQAA</sequence>
<dbReference type="GO" id="GO:0004046">
    <property type="term" value="F:aminoacylase activity"/>
    <property type="evidence" value="ECO:0007669"/>
    <property type="project" value="TreeGrafter"/>
</dbReference>